<name>A0ABS2HLI6_9VIBR</name>
<accession>A0ABS2HLI6</accession>
<comment type="caution">
    <text evidence="1">The sequence shown here is derived from an EMBL/GenBank/DDBJ whole genome shotgun (WGS) entry which is preliminary data.</text>
</comment>
<dbReference type="PANTHER" id="PTHR30438">
    <property type="entry name" value="36 KDA ANTIGEN-RELATED"/>
    <property type="match status" value="1"/>
</dbReference>
<evidence type="ECO:0000313" key="2">
    <source>
        <dbReference type="Proteomes" id="UP000809621"/>
    </source>
</evidence>
<dbReference type="EMBL" id="JAFEUM010000004">
    <property type="protein sequence ID" value="MBM7036992.1"/>
    <property type="molecule type" value="Genomic_DNA"/>
</dbReference>
<dbReference type="Gene3D" id="2.40.50.100">
    <property type="match status" value="1"/>
</dbReference>
<proteinExistence type="predicted"/>
<keyword evidence="2" id="KW-1185">Reference proteome</keyword>
<gene>
    <name evidence="1" type="ORF">JQC93_11320</name>
</gene>
<protein>
    <submittedName>
        <fullName evidence="1">Efflux RND transporter periplasmic adaptor subunit</fullName>
    </submittedName>
</protein>
<dbReference type="Proteomes" id="UP000809621">
    <property type="component" value="Unassembled WGS sequence"/>
</dbReference>
<reference evidence="1 2" key="1">
    <citation type="submission" date="2021-02" db="EMBL/GenBank/DDBJ databases">
        <authorList>
            <person name="Park J.-S."/>
        </authorList>
    </citation>
    <scope>NUCLEOTIDE SEQUENCE [LARGE SCALE GENOMIC DNA]</scope>
    <source>
        <strain evidence="1 2">188UL20-2</strain>
    </source>
</reference>
<organism evidence="1 2">
    <name type="scientific">Vibrio ulleungensis</name>
    <dbReference type="NCBI Taxonomy" id="2807619"/>
    <lineage>
        <taxon>Bacteria</taxon>
        <taxon>Pseudomonadati</taxon>
        <taxon>Pseudomonadota</taxon>
        <taxon>Gammaproteobacteria</taxon>
        <taxon>Vibrionales</taxon>
        <taxon>Vibrionaceae</taxon>
        <taxon>Vibrio</taxon>
    </lineage>
</organism>
<evidence type="ECO:0000313" key="1">
    <source>
        <dbReference type="EMBL" id="MBM7036992.1"/>
    </source>
</evidence>
<sequence length="326" mass="35910">MKRSAIITLALFIAICAITLKYIDANSQPATRLQGQIMTQQYSISSKVAGRIESIEVSKGDRVSKGDLIFTIYSPEIEAKLVQAIAGQEAAGALAEEAEKGARSQQISASKDQWKKAQAAAELAEKTFKRVDNLFKDGVVAEQKRDEAFTQWQAAKYSESAAYQMYALALEGARTETKRAANEKAKAAAGAVAEVQAYAQDTSIESWFDGEVSQVLLHSGELAPQGFPVVTVVDTQDSWAVFNVREDLLHHFEKDRQFTAFVPALNKDVEFRVSHIAVMGDFATWRATDSSQGFDLRTFEVEARPTDPTIELRMGMSVGFELDDIH</sequence>
<dbReference type="Gene3D" id="2.40.30.170">
    <property type="match status" value="1"/>
</dbReference>
<dbReference type="SUPFAM" id="SSF111369">
    <property type="entry name" value="HlyD-like secretion proteins"/>
    <property type="match status" value="2"/>
</dbReference>
<dbReference type="PANTHER" id="PTHR30438:SF1">
    <property type="entry name" value="36 KDA ANTIGEN"/>
    <property type="match status" value="1"/>
</dbReference>